<evidence type="ECO:0000313" key="4">
    <source>
        <dbReference type="Proteomes" id="UP000193380"/>
    </source>
</evidence>
<proteinExistence type="predicted"/>
<dbReference type="AlphaFoldDB" id="A0A060X481"/>
<keyword evidence="2" id="KW-0812">Transmembrane</keyword>
<protein>
    <submittedName>
        <fullName evidence="3">Uncharacterized protein</fullName>
    </submittedName>
</protein>
<evidence type="ECO:0000256" key="2">
    <source>
        <dbReference type="SAM" id="Phobius"/>
    </source>
</evidence>
<reference evidence="3" key="1">
    <citation type="journal article" date="2014" name="Nat. Commun.">
        <title>The rainbow trout genome provides novel insights into evolution after whole-genome duplication in vertebrates.</title>
        <authorList>
            <person name="Berthelot C."/>
            <person name="Brunet F."/>
            <person name="Chalopin D."/>
            <person name="Juanchich A."/>
            <person name="Bernard M."/>
            <person name="Noel B."/>
            <person name="Bento P."/>
            <person name="Da Silva C."/>
            <person name="Labadie K."/>
            <person name="Alberti A."/>
            <person name="Aury J.M."/>
            <person name="Louis A."/>
            <person name="Dehais P."/>
            <person name="Bardou P."/>
            <person name="Montfort J."/>
            <person name="Klopp C."/>
            <person name="Cabau C."/>
            <person name="Gaspin C."/>
            <person name="Thorgaard G.H."/>
            <person name="Boussaha M."/>
            <person name="Quillet E."/>
            <person name="Guyomard R."/>
            <person name="Galiana D."/>
            <person name="Bobe J."/>
            <person name="Volff J.N."/>
            <person name="Genet C."/>
            <person name="Wincker P."/>
            <person name="Jaillon O."/>
            <person name="Roest Crollius H."/>
            <person name="Guiguen Y."/>
        </authorList>
    </citation>
    <scope>NUCLEOTIDE SEQUENCE [LARGE SCALE GENOMIC DNA]</scope>
</reference>
<keyword evidence="2" id="KW-1133">Transmembrane helix</keyword>
<accession>A0A060X481</accession>
<feature type="transmembrane region" description="Helical" evidence="2">
    <location>
        <begin position="24"/>
        <end position="48"/>
    </location>
</feature>
<dbReference type="Proteomes" id="UP000193380">
    <property type="component" value="Unassembled WGS sequence"/>
</dbReference>
<dbReference type="EMBL" id="FR904971">
    <property type="protein sequence ID" value="CDQ74408.1"/>
    <property type="molecule type" value="Genomic_DNA"/>
</dbReference>
<name>A0A060X481_ONCMY</name>
<keyword evidence="2" id="KW-0472">Membrane</keyword>
<evidence type="ECO:0000313" key="3">
    <source>
        <dbReference type="EMBL" id="CDQ74408.1"/>
    </source>
</evidence>
<evidence type="ECO:0000256" key="1">
    <source>
        <dbReference type="SAM" id="MobiDB-lite"/>
    </source>
</evidence>
<dbReference type="STRING" id="8022.A0A060X481"/>
<gene>
    <name evidence="3" type="ORF">GSONMT00039879001</name>
</gene>
<dbReference type="PaxDb" id="8022-A0A060X481"/>
<reference evidence="3" key="2">
    <citation type="submission" date="2014-03" db="EMBL/GenBank/DDBJ databases">
        <authorList>
            <person name="Genoscope - CEA"/>
        </authorList>
    </citation>
    <scope>NUCLEOTIDE SEQUENCE</scope>
</reference>
<sequence length="261" mass="29792">MIAGECGTTMHRILQRRTVRKLRFVWVFMAMVALSLAACSALFTAWTWRQTLDLSQSVKTLQDRLEQVNTQRKAIVQLIMEKRELLVGQRVKRDGTCLCVCVCVTVCVSSNLITSNTNKAGKLEKEGGGGSKREGNRGRERKREISGFVCAFRQHSARHGPLRLNTHGEQTERDLATISEHQHSAQHSVRSKRDLVYKSQQGVYTSKFCVVWCPLKIPLYKSPWRLNCILAPQLGTKLHCNEIFRKSSQKYYVSDRRAPLQ</sequence>
<feature type="region of interest" description="Disordered" evidence="1">
    <location>
        <begin position="120"/>
        <end position="141"/>
    </location>
</feature>
<feature type="compositionally biased region" description="Basic and acidic residues" evidence="1">
    <location>
        <begin position="121"/>
        <end position="141"/>
    </location>
</feature>
<organism evidence="3 4">
    <name type="scientific">Oncorhynchus mykiss</name>
    <name type="common">Rainbow trout</name>
    <name type="synonym">Salmo gairdneri</name>
    <dbReference type="NCBI Taxonomy" id="8022"/>
    <lineage>
        <taxon>Eukaryota</taxon>
        <taxon>Metazoa</taxon>
        <taxon>Chordata</taxon>
        <taxon>Craniata</taxon>
        <taxon>Vertebrata</taxon>
        <taxon>Euteleostomi</taxon>
        <taxon>Actinopterygii</taxon>
        <taxon>Neopterygii</taxon>
        <taxon>Teleostei</taxon>
        <taxon>Protacanthopterygii</taxon>
        <taxon>Salmoniformes</taxon>
        <taxon>Salmonidae</taxon>
        <taxon>Salmoninae</taxon>
        <taxon>Oncorhynchus</taxon>
    </lineage>
</organism>